<evidence type="ECO:0000259" key="4">
    <source>
        <dbReference type="SMART" id="SM00967"/>
    </source>
</evidence>
<dbReference type="Proteomes" id="UP001058364">
    <property type="component" value="Chromosome"/>
</dbReference>
<dbReference type="InterPro" id="IPR001537">
    <property type="entry name" value="SpoU_MeTrfase"/>
</dbReference>
<dbReference type="NCBIfam" id="TIGR00186">
    <property type="entry name" value="rRNA_methyl_3"/>
    <property type="match status" value="1"/>
</dbReference>
<comment type="similarity">
    <text evidence="1">Belongs to the class IV-like SAM-binding methyltransferase superfamily. RNA methyltransferase TrmH family.</text>
</comment>
<evidence type="ECO:0000313" key="5">
    <source>
        <dbReference type="EMBL" id="UWD34071.1"/>
    </source>
</evidence>
<dbReference type="SUPFAM" id="SSF55315">
    <property type="entry name" value="L30e-like"/>
    <property type="match status" value="1"/>
</dbReference>
<dbReference type="InterPro" id="IPR004441">
    <property type="entry name" value="rRNA_MeTrfase_TrmH"/>
</dbReference>
<keyword evidence="3" id="KW-0808">Transferase</keyword>
<name>A0ABY5TX19_9BACT</name>
<dbReference type="SMART" id="SM00967">
    <property type="entry name" value="SpoU_sub_bind"/>
    <property type="match status" value="1"/>
</dbReference>
<dbReference type="PANTHER" id="PTHR46429">
    <property type="entry name" value="23S RRNA (GUANOSINE-2'-O-)-METHYLTRANSFERASE RLMB"/>
    <property type="match status" value="1"/>
</dbReference>
<evidence type="ECO:0000313" key="6">
    <source>
        <dbReference type="Proteomes" id="UP001058364"/>
    </source>
</evidence>
<dbReference type="Pfam" id="PF00588">
    <property type="entry name" value="SpoU_methylase"/>
    <property type="match status" value="1"/>
</dbReference>
<feature type="domain" description="RNA 2-O ribose methyltransferase substrate binding" evidence="4">
    <location>
        <begin position="4"/>
        <end position="70"/>
    </location>
</feature>
<dbReference type="InterPro" id="IPR029064">
    <property type="entry name" value="Ribosomal_eL30-like_sf"/>
</dbReference>
<dbReference type="Gene3D" id="3.40.1280.10">
    <property type="match status" value="1"/>
</dbReference>
<dbReference type="InterPro" id="IPR013123">
    <property type="entry name" value="SpoU_subst-bd"/>
</dbReference>
<dbReference type="InterPro" id="IPR029026">
    <property type="entry name" value="tRNA_m1G_MTases_N"/>
</dbReference>
<keyword evidence="2" id="KW-0489">Methyltransferase</keyword>
<keyword evidence="6" id="KW-1185">Reference proteome</keyword>
<evidence type="ECO:0000256" key="2">
    <source>
        <dbReference type="ARBA" id="ARBA00022603"/>
    </source>
</evidence>
<dbReference type="PANTHER" id="PTHR46429:SF1">
    <property type="entry name" value="23S RRNA (GUANOSINE-2'-O-)-METHYLTRANSFERASE RLMB"/>
    <property type="match status" value="1"/>
</dbReference>
<proteinExistence type="inferred from homology"/>
<dbReference type="Pfam" id="PF08032">
    <property type="entry name" value="SpoU_sub_bind"/>
    <property type="match status" value="1"/>
</dbReference>
<accession>A0ABY5TX19</accession>
<gene>
    <name evidence="5" type="primary">rlmB</name>
    <name evidence="5" type="ORF">NX772_03115</name>
</gene>
<dbReference type="EMBL" id="CP103423">
    <property type="protein sequence ID" value="UWD34071.1"/>
    <property type="molecule type" value="Genomic_DNA"/>
</dbReference>
<reference evidence="5" key="1">
    <citation type="submission" date="2022-08" db="EMBL/GenBank/DDBJ databases">
        <title>Complete genome sequence of Mycoplasma molare type strain H 542.</title>
        <authorList>
            <person name="Spergser J."/>
        </authorList>
    </citation>
    <scope>NUCLEOTIDE SEQUENCE</scope>
    <source>
        <strain evidence="5">H 542</strain>
    </source>
</reference>
<evidence type="ECO:0000256" key="3">
    <source>
        <dbReference type="ARBA" id="ARBA00022679"/>
    </source>
</evidence>
<dbReference type="CDD" id="cd18103">
    <property type="entry name" value="SpoU-like_RlmB"/>
    <property type="match status" value="1"/>
</dbReference>
<dbReference type="RefSeq" id="WP_027123095.1">
    <property type="nucleotide sequence ID" value="NZ_CP103423.1"/>
</dbReference>
<dbReference type="InterPro" id="IPR029028">
    <property type="entry name" value="Alpha/beta_knot_MTases"/>
</dbReference>
<dbReference type="SUPFAM" id="SSF75217">
    <property type="entry name" value="alpha/beta knot"/>
    <property type="match status" value="1"/>
</dbReference>
<protein>
    <submittedName>
        <fullName evidence="5">23S rRNA (Guanosine(2251)-2'-O)-methyltransferase RlmB</fullName>
    </submittedName>
</protein>
<evidence type="ECO:0000256" key="1">
    <source>
        <dbReference type="ARBA" id="ARBA00007228"/>
    </source>
</evidence>
<sequence length="226" mass="25595">MRRFICGKNSVIDAINNNVPIIEIFTSRPEEILKITKSIKINKVNEVFLNNLVKENHQGFVAEIQKIEYYDIETIFRDKAEKILILDHIKDPHNFGAIIRTANASGLKHIIIPKDRSVDLTDTVLKVSSGGFVNMKFIKVNSISAFITRLRKEHFWIYGTTLSKNSIEIDKVNFNYPLAIIMGSESNGISKSVEKMTDQNIYIPLKGTVQSLNVSVATGIILFKLK</sequence>
<organism evidence="5 6">
    <name type="scientific">Mesomycoplasma molare</name>
    <dbReference type="NCBI Taxonomy" id="171288"/>
    <lineage>
        <taxon>Bacteria</taxon>
        <taxon>Bacillati</taxon>
        <taxon>Mycoplasmatota</taxon>
        <taxon>Mycoplasmoidales</taxon>
        <taxon>Metamycoplasmataceae</taxon>
        <taxon>Mesomycoplasma</taxon>
    </lineage>
</organism>